<dbReference type="WBParaSite" id="nRc.2.0.1.t36030-RA">
    <property type="protein sequence ID" value="nRc.2.0.1.t36030-RA"/>
    <property type="gene ID" value="nRc.2.0.1.g36030"/>
</dbReference>
<reference evidence="2" key="1">
    <citation type="submission" date="2022-11" db="UniProtKB">
        <authorList>
            <consortium name="WormBaseParasite"/>
        </authorList>
    </citation>
    <scope>IDENTIFICATION</scope>
</reference>
<accession>A0A915KCD2</accession>
<evidence type="ECO:0000313" key="1">
    <source>
        <dbReference type="Proteomes" id="UP000887565"/>
    </source>
</evidence>
<keyword evidence="1" id="KW-1185">Reference proteome</keyword>
<protein>
    <submittedName>
        <fullName evidence="2">Uncharacterized protein</fullName>
    </submittedName>
</protein>
<dbReference type="Proteomes" id="UP000887565">
    <property type="component" value="Unplaced"/>
</dbReference>
<name>A0A915KCD2_ROMCU</name>
<sequence length="453" mass="50091">MLLPGLTNITQSSVVPTVSLSPHNPPLSTFSNSALDGTAQTPAPLISATPVIVNSHAPLPLSQDPLIAAVICPSAPAVSQIPRPRTAAQVNNDQTVTRTDLSDSFINIDSPQAPAATGASTNNHLSTCEALDQLSTAAAQITNNVPTVQTIDQIIGTASDQFQAQQLCVQREIQEQVESTNARFAALAEQMQQLISTIAAAAAVRNRPTPRLSPVTSRFHGEETRNIYIPNETPCETEPAQAFCRPPIHDKPKAPSTDTLYNNKFSCTTRREEEGSHSAPLRRLQPVANTFAFSDYPPDDYYDHPQPRYELPRTSHGEEDSRIKTIVDNMHRLTINGAATNKRLLRFFIRMENEFRYDASNHIKMSALRWLSRDMPSDMIQDMTPYEDASHPYMKISQAKAGEKRINNSLPPTGTRKWMVACGEATNDENKGGQWGTRLVLSWQSFDYEFGFY</sequence>
<dbReference type="AlphaFoldDB" id="A0A915KCD2"/>
<organism evidence="1 2">
    <name type="scientific">Romanomermis culicivorax</name>
    <name type="common">Nematode worm</name>
    <dbReference type="NCBI Taxonomy" id="13658"/>
    <lineage>
        <taxon>Eukaryota</taxon>
        <taxon>Metazoa</taxon>
        <taxon>Ecdysozoa</taxon>
        <taxon>Nematoda</taxon>
        <taxon>Enoplea</taxon>
        <taxon>Dorylaimia</taxon>
        <taxon>Mermithida</taxon>
        <taxon>Mermithoidea</taxon>
        <taxon>Mermithidae</taxon>
        <taxon>Romanomermis</taxon>
    </lineage>
</organism>
<evidence type="ECO:0000313" key="2">
    <source>
        <dbReference type="WBParaSite" id="nRc.2.0.1.t36030-RA"/>
    </source>
</evidence>
<proteinExistence type="predicted"/>